<gene>
    <name evidence="4" type="ORF">KTH64_09065</name>
</gene>
<dbReference type="AlphaFoldDB" id="A0AAW5R8T6"/>
<dbReference type="PRINTS" id="PR00040">
    <property type="entry name" value="HTHMERR"/>
</dbReference>
<evidence type="ECO:0000313" key="4">
    <source>
        <dbReference type="EMBL" id="MCU4397099.1"/>
    </source>
</evidence>
<dbReference type="EMBL" id="JAHPRE010000032">
    <property type="protein sequence ID" value="MCU4397099.1"/>
    <property type="molecule type" value="Genomic_DNA"/>
</dbReference>
<protein>
    <submittedName>
        <fullName evidence="4">MerR family transcriptional regulator</fullName>
    </submittedName>
</protein>
<keyword evidence="1" id="KW-0238">DNA-binding</keyword>
<dbReference type="InterPro" id="IPR000551">
    <property type="entry name" value="MerR-type_HTH_dom"/>
</dbReference>
<sequence>MMNFTIGQLSKKSGVSIDTIRYYEKIGLLEKAKRTAGNYRHYSEEILSELLFLKHCRELGITLQDIQKLKELSTHPNQTCIEVDHLIDHYLNEVSQKIQNLEHLKQDFIQLKQQCSQHRTIEQCGILKGLHQPLECDLTLHQHKKASQS</sequence>
<dbReference type="Gene3D" id="1.10.1660.10">
    <property type="match status" value="1"/>
</dbReference>
<name>A0AAW5R8T6_ACIJU</name>
<keyword evidence="2" id="KW-0175">Coiled coil</keyword>
<evidence type="ECO:0000259" key="3">
    <source>
        <dbReference type="PROSITE" id="PS50937"/>
    </source>
</evidence>
<evidence type="ECO:0000313" key="5">
    <source>
        <dbReference type="Proteomes" id="UP001208534"/>
    </source>
</evidence>
<dbReference type="SUPFAM" id="SSF46955">
    <property type="entry name" value="Putative DNA-binding domain"/>
    <property type="match status" value="1"/>
</dbReference>
<evidence type="ECO:0000256" key="2">
    <source>
        <dbReference type="SAM" id="Coils"/>
    </source>
</evidence>
<feature type="domain" description="HTH merR-type" evidence="3">
    <location>
        <begin position="3"/>
        <end position="72"/>
    </location>
</feature>
<accession>A0AAW5R8T6</accession>
<proteinExistence type="predicted"/>
<dbReference type="PANTHER" id="PTHR30204:SF92">
    <property type="entry name" value="HTH-TYPE TRANSCRIPTIONAL REGULATOR ZNTR"/>
    <property type="match status" value="1"/>
</dbReference>
<dbReference type="PROSITE" id="PS50937">
    <property type="entry name" value="HTH_MERR_2"/>
    <property type="match status" value="1"/>
</dbReference>
<dbReference type="InterPro" id="IPR047057">
    <property type="entry name" value="MerR_fam"/>
</dbReference>
<dbReference type="GO" id="GO:0003700">
    <property type="term" value="F:DNA-binding transcription factor activity"/>
    <property type="evidence" value="ECO:0007669"/>
    <property type="project" value="InterPro"/>
</dbReference>
<dbReference type="PROSITE" id="PS00552">
    <property type="entry name" value="HTH_MERR_1"/>
    <property type="match status" value="1"/>
</dbReference>
<feature type="coiled-coil region" evidence="2">
    <location>
        <begin position="87"/>
        <end position="114"/>
    </location>
</feature>
<dbReference type="RefSeq" id="WP_171065603.1">
    <property type="nucleotide sequence ID" value="NZ_BBSD01000006.1"/>
</dbReference>
<dbReference type="InterPro" id="IPR009061">
    <property type="entry name" value="DNA-bd_dom_put_sf"/>
</dbReference>
<comment type="caution">
    <text evidence="4">The sequence shown here is derived from an EMBL/GenBank/DDBJ whole genome shotgun (WGS) entry which is preliminary data.</text>
</comment>
<dbReference type="Proteomes" id="UP001208534">
    <property type="component" value="Unassembled WGS sequence"/>
</dbReference>
<organism evidence="4 5">
    <name type="scientific">Acinetobacter junii</name>
    <dbReference type="NCBI Taxonomy" id="40215"/>
    <lineage>
        <taxon>Bacteria</taxon>
        <taxon>Pseudomonadati</taxon>
        <taxon>Pseudomonadota</taxon>
        <taxon>Gammaproteobacteria</taxon>
        <taxon>Moraxellales</taxon>
        <taxon>Moraxellaceae</taxon>
        <taxon>Acinetobacter</taxon>
    </lineage>
</organism>
<dbReference type="PANTHER" id="PTHR30204">
    <property type="entry name" value="REDOX-CYCLING DRUG-SENSING TRANSCRIPTIONAL ACTIVATOR SOXR"/>
    <property type="match status" value="1"/>
</dbReference>
<dbReference type="Pfam" id="PF13411">
    <property type="entry name" value="MerR_1"/>
    <property type="match status" value="1"/>
</dbReference>
<evidence type="ECO:0000256" key="1">
    <source>
        <dbReference type="ARBA" id="ARBA00023125"/>
    </source>
</evidence>
<dbReference type="GO" id="GO:0003677">
    <property type="term" value="F:DNA binding"/>
    <property type="evidence" value="ECO:0007669"/>
    <property type="project" value="UniProtKB-KW"/>
</dbReference>
<reference evidence="4" key="1">
    <citation type="submission" date="2021-06" db="EMBL/GenBank/DDBJ databases">
        <title>Propagation of a rapidly emergent carbapenem-resistant Acinetobacter baumannii lineage by various extra-hospital transmission networks.</title>
        <authorList>
            <person name="Calix J."/>
        </authorList>
    </citation>
    <scope>NUCLEOTIDE SEQUENCE</scope>
    <source>
        <strain evidence="4">WU_MDCI_Aw63</strain>
    </source>
</reference>
<dbReference type="SMART" id="SM00422">
    <property type="entry name" value="HTH_MERR"/>
    <property type="match status" value="1"/>
</dbReference>